<dbReference type="OrthoDB" id="9794407at2"/>
<dbReference type="InterPro" id="IPR041561">
    <property type="entry name" value="PglD_N"/>
</dbReference>
<evidence type="ECO:0000313" key="8">
    <source>
        <dbReference type="Proteomes" id="UP000199513"/>
    </source>
</evidence>
<protein>
    <submittedName>
        <fullName evidence="7">Sugar O-acyltransferase, sialic acid O-acetyltransferase NeuD family</fullName>
    </submittedName>
</protein>
<sequence>MENPVIIFGAGGLGKVALEIFKRNQVEVYCFLDDNKQLHGTEIDNIQVMGSTDEEQFLKILGKNCEAFIATDDNRLKKSLVKTLTNEYKVMPVNAIHDTSYISATAQLGHGNLIAAGVFVNVDTKLGNHCILNCKAVVEYEAQINDFVQVGAGSIIGAGAVVGEGTFIGAGVTIIAGITIGKNARIGAGSLVMQNVAEGETVFGVPAKKM</sequence>
<keyword evidence="2 7" id="KW-0808">Transferase</keyword>
<dbReference type="Proteomes" id="UP000199513">
    <property type="component" value="Unassembled WGS sequence"/>
</dbReference>
<name>A0A1I2F4I0_9BACT</name>
<dbReference type="NCBIfam" id="TIGR03570">
    <property type="entry name" value="NeuD_NnaD"/>
    <property type="match status" value="1"/>
</dbReference>
<dbReference type="RefSeq" id="WP_091543790.1">
    <property type="nucleotide sequence ID" value="NZ_FONY01000012.1"/>
</dbReference>
<proteinExistence type="inferred from homology"/>
<feature type="binding site" evidence="5">
    <location>
        <begin position="33"/>
        <end position="34"/>
    </location>
    <ligand>
        <name>substrate</name>
    </ligand>
</feature>
<dbReference type="InterPro" id="IPR020019">
    <property type="entry name" value="AcTrfase_PglD-like"/>
</dbReference>
<comment type="similarity">
    <text evidence="1">Belongs to the transferase hexapeptide repeat family.</text>
</comment>
<dbReference type="Pfam" id="PF17836">
    <property type="entry name" value="PglD_N"/>
    <property type="match status" value="1"/>
</dbReference>
<dbReference type="SUPFAM" id="SSF51161">
    <property type="entry name" value="Trimeric LpxA-like enzymes"/>
    <property type="match status" value="1"/>
</dbReference>
<dbReference type="InterPro" id="IPR011004">
    <property type="entry name" value="Trimer_LpxA-like_sf"/>
</dbReference>
<evidence type="ECO:0000256" key="5">
    <source>
        <dbReference type="PIRSR" id="PIRSR620019-2"/>
    </source>
</evidence>
<dbReference type="InterPro" id="IPR001451">
    <property type="entry name" value="Hexapep"/>
</dbReference>
<dbReference type="Gene3D" id="2.160.10.10">
    <property type="entry name" value="Hexapeptide repeat proteins"/>
    <property type="match status" value="1"/>
</dbReference>
<keyword evidence="8" id="KW-1185">Reference proteome</keyword>
<evidence type="ECO:0000256" key="4">
    <source>
        <dbReference type="ARBA" id="ARBA00023315"/>
    </source>
</evidence>
<dbReference type="AlphaFoldDB" id="A0A1I2F4I0"/>
<evidence type="ECO:0000313" key="7">
    <source>
        <dbReference type="EMBL" id="SFE99899.1"/>
    </source>
</evidence>
<dbReference type="STRING" id="1003.SAMN04488541_101270"/>
<dbReference type="InterPro" id="IPR018357">
    <property type="entry name" value="Hexapep_transf_CS"/>
</dbReference>
<evidence type="ECO:0000259" key="6">
    <source>
        <dbReference type="Pfam" id="PF17836"/>
    </source>
</evidence>
<reference evidence="7 8" key="1">
    <citation type="submission" date="2016-10" db="EMBL/GenBank/DDBJ databases">
        <authorList>
            <person name="de Groot N.N."/>
        </authorList>
    </citation>
    <scope>NUCLEOTIDE SEQUENCE [LARGE SCALE GENOMIC DNA]</scope>
    <source>
        <strain>GEY</strain>
        <strain evidence="8">DSM 9560</strain>
    </source>
</reference>
<keyword evidence="4 7" id="KW-0012">Acyltransferase</keyword>
<dbReference type="GO" id="GO:0016746">
    <property type="term" value="F:acyltransferase activity"/>
    <property type="evidence" value="ECO:0007669"/>
    <property type="project" value="UniProtKB-KW"/>
</dbReference>
<gene>
    <name evidence="7" type="ORF">SAMN04488541_101270</name>
</gene>
<dbReference type="PROSITE" id="PS00101">
    <property type="entry name" value="HEXAPEP_TRANSFERASES"/>
    <property type="match status" value="1"/>
</dbReference>
<dbReference type="InterPro" id="IPR050179">
    <property type="entry name" value="Trans_hexapeptide_repeat"/>
</dbReference>
<dbReference type="PANTHER" id="PTHR43300">
    <property type="entry name" value="ACETYLTRANSFERASE"/>
    <property type="match status" value="1"/>
</dbReference>
<dbReference type="CDD" id="cd03360">
    <property type="entry name" value="LbH_AT_putative"/>
    <property type="match status" value="1"/>
</dbReference>
<evidence type="ECO:0000256" key="3">
    <source>
        <dbReference type="ARBA" id="ARBA00022737"/>
    </source>
</evidence>
<evidence type="ECO:0000256" key="2">
    <source>
        <dbReference type="ARBA" id="ARBA00022679"/>
    </source>
</evidence>
<organism evidence="7 8">
    <name type="scientific">Thermoflexibacter ruber</name>
    <dbReference type="NCBI Taxonomy" id="1003"/>
    <lineage>
        <taxon>Bacteria</taxon>
        <taxon>Pseudomonadati</taxon>
        <taxon>Bacteroidota</taxon>
        <taxon>Cytophagia</taxon>
        <taxon>Cytophagales</taxon>
        <taxon>Thermoflexibacteraceae</taxon>
        <taxon>Thermoflexibacter</taxon>
    </lineage>
</organism>
<accession>A0A1I2F4I0</accession>
<dbReference type="Gene3D" id="3.40.50.20">
    <property type="match status" value="1"/>
</dbReference>
<evidence type="ECO:0000256" key="1">
    <source>
        <dbReference type="ARBA" id="ARBA00007274"/>
    </source>
</evidence>
<feature type="domain" description="PglD N-terminal" evidence="6">
    <location>
        <begin position="5"/>
        <end position="84"/>
    </location>
</feature>
<dbReference type="EMBL" id="FONY01000012">
    <property type="protein sequence ID" value="SFE99899.1"/>
    <property type="molecule type" value="Genomic_DNA"/>
</dbReference>
<dbReference type="Pfam" id="PF00132">
    <property type="entry name" value="Hexapep"/>
    <property type="match status" value="1"/>
</dbReference>
<keyword evidence="3" id="KW-0677">Repeat</keyword>
<dbReference type="PANTHER" id="PTHR43300:SF7">
    <property type="entry name" value="UDP-N-ACETYLBACILLOSAMINE N-ACETYLTRANSFERASE"/>
    <property type="match status" value="1"/>
</dbReference>